<evidence type="ECO:0000256" key="2">
    <source>
        <dbReference type="PIRSR" id="PIRSR000459-1"/>
    </source>
</evidence>
<dbReference type="PANTHER" id="PTHR11590:SF80">
    <property type="entry name" value="TRANSGLUTAMINASE 5,-LIKE"/>
    <property type="match status" value="1"/>
</dbReference>
<dbReference type="SUPFAM" id="SSF54001">
    <property type="entry name" value="Cysteine proteinases"/>
    <property type="match status" value="1"/>
</dbReference>
<evidence type="ECO:0000313" key="5">
    <source>
        <dbReference type="Proteomes" id="UP000694389"/>
    </source>
</evidence>
<dbReference type="GeneTree" id="ENSGT01050000244866"/>
<dbReference type="GO" id="GO:0005739">
    <property type="term" value="C:mitochondrion"/>
    <property type="evidence" value="ECO:0007669"/>
    <property type="project" value="TreeGrafter"/>
</dbReference>
<dbReference type="PANTHER" id="PTHR11590">
    <property type="entry name" value="PROTEIN-GLUTAMINE GAMMA-GLUTAMYLTRANSFERASE"/>
    <property type="match status" value="1"/>
</dbReference>
<dbReference type="SMART" id="SM00460">
    <property type="entry name" value="TGc"/>
    <property type="match status" value="1"/>
</dbReference>
<keyword evidence="5" id="KW-1185">Reference proteome</keyword>
<dbReference type="GO" id="GO:0003810">
    <property type="term" value="F:protein-glutamine gamma-glutamyltransferase activity"/>
    <property type="evidence" value="ECO:0007669"/>
    <property type="project" value="InterPro"/>
</dbReference>
<comment type="similarity">
    <text evidence="1">Belongs to the transglutaminase superfamily. Transglutaminase family.</text>
</comment>
<dbReference type="InterPro" id="IPR036985">
    <property type="entry name" value="Transglutaminase-like_sf"/>
</dbReference>
<dbReference type="InterPro" id="IPR002931">
    <property type="entry name" value="Transglutaminase-like"/>
</dbReference>
<dbReference type="Gene3D" id="3.90.260.10">
    <property type="entry name" value="Transglutaminase-like"/>
    <property type="match status" value="1"/>
</dbReference>
<dbReference type="SUPFAM" id="SSF81296">
    <property type="entry name" value="E set domains"/>
    <property type="match status" value="1"/>
</dbReference>
<dbReference type="Proteomes" id="UP000694389">
    <property type="component" value="Unassembled WGS sequence"/>
</dbReference>
<dbReference type="Pfam" id="PF00868">
    <property type="entry name" value="Transglut_N"/>
    <property type="match status" value="1"/>
</dbReference>
<reference evidence="4" key="2">
    <citation type="submission" date="2025-09" db="UniProtKB">
        <authorList>
            <consortium name="Ensembl"/>
        </authorList>
    </citation>
    <scope>IDENTIFICATION</scope>
</reference>
<dbReference type="InterPro" id="IPR013783">
    <property type="entry name" value="Ig-like_fold"/>
</dbReference>
<feature type="domain" description="Transglutaminase-like" evidence="3">
    <location>
        <begin position="260"/>
        <end position="352"/>
    </location>
</feature>
<name>A0A8C4DEI9_DICLA</name>
<evidence type="ECO:0000259" key="3">
    <source>
        <dbReference type="SMART" id="SM00460"/>
    </source>
</evidence>
<dbReference type="InterPro" id="IPR014756">
    <property type="entry name" value="Ig_E-set"/>
</dbReference>
<dbReference type="AlphaFoldDB" id="A0A8C4DEI9"/>
<dbReference type="InterPro" id="IPR036238">
    <property type="entry name" value="Transglutaminase_C_sf"/>
</dbReference>
<feature type="active site" evidence="2">
    <location>
        <position position="349"/>
    </location>
</feature>
<accession>A0A8C4DEI9</accession>
<dbReference type="InterPro" id="IPR023608">
    <property type="entry name" value="Transglutaminase_animal"/>
</dbReference>
<dbReference type="SUPFAM" id="SSF49309">
    <property type="entry name" value="Transglutaminase, two C-terminal domains"/>
    <property type="match status" value="2"/>
</dbReference>
<dbReference type="Ensembl" id="ENSDLAT00005003072.2">
    <property type="protein sequence ID" value="ENSDLAP00005002970.2"/>
    <property type="gene ID" value="ENSDLAG00005001254.2"/>
</dbReference>
<proteinExistence type="inferred from homology"/>
<dbReference type="Gene3D" id="2.60.40.10">
    <property type="entry name" value="Immunoglobulins"/>
    <property type="match status" value="3"/>
</dbReference>
<feature type="active site" evidence="2">
    <location>
        <position position="268"/>
    </location>
</feature>
<evidence type="ECO:0000313" key="4">
    <source>
        <dbReference type="Ensembl" id="ENSDLAP00005002970.2"/>
    </source>
</evidence>
<feature type="active site" evidence="2">
    <location>
        <position position="326"/>
    </location>
</feature>
<dbReference type="InterPro" id="IPR038765">
    <property type="entry name" value="Papain-like_cys_pep_sf"/>
</dbReference>
<protein>
    <recommendedName>
        <fullName evidence="3">Transglutaminase-like domain-containing protein</fullName>
    </recommendedName>
</protein>
<dbReference type="InterPro" id="IPR001102">
    <property type="entry name" value="Transglutaminase_N"/>
</dbReference>
<evidence type="ECO:0000256" key="1">
    <source>
        <dbReference type="ARBA" id="ARBA00005968"/>
    </source>
</evidence>
<dbReference type="PIRSF" id="PIRSF000459">
    <property type="entry name" value="TGM_EBP42"/>
    <property type="match status" value="1"/>
</dbReference>
<dbReference type="GO" id="GO:0007399">
    <property type="term" value="P:nervous system development"/>
    <property type="evidence" value="ECO:0007669"/>
    <property type="project" value="UniProtKB-ARBA"/>
</dbReference>
<sequence length="682" mass="76486">MIQPTHTLVNFEAEENHTSHETLGLSKKHLVVRRGKPFSVTLLFYNNWWNGYTENLVLEVSLGMEDRIQSPSDPHCWSAKVYPRDMHTQSVTINICSPVLSSVGVYCLWVHIQTAQNRRTYALGDFVLLCNPWHKDDPVYIPLDAHIEEYIKSDYGLVYMGTPLNISGKPWSFGQYEPGVLEACLKLLQVSPEHLSDKQNDYIQRANPVYLSRVICAMVNSNDDLGILEGKWHGNYKGGIKPTDWSGSADILHRWVSSNCKPVRYGQCWVYASVLCTVMRVLGIPSRVVTVFNAAHDGDGSVKIEEIYSSTGEKLNLSKDSIWNFHVWVECWMRRPDLGPGFDGWQVVDPTPQEKSAGKFCCGPCPVVAIQQRCLHVPYDSSFVYASVDADIIRLIVHDGLVVQRVVDTESVGQLIYTKGIGSDRPNNLTQTYKSKTMLNNLLFDPVASFMTNSLPRLQHFLSFSSPEKMLPGLEVSLHTEKIPSVGDNIIMCVTVTNCSNTDRILMEHVNAQLKEYNCSPQESFWRTKKEVHIQQGKVLTLHHTISPSEYESYLGADDIVNVAVVIEDLRTKERFLAAQEFSISSPPISIEIEGGDSIQMKEEHTVHVSFINTFSTALNGAMLTVEGFGLLDFLQPGDKIEKKVSIMATSPGTKLLKATFSHSNSPSIVSRSFHKVSVITK</sequence>
<dbReference type="Pfam" id="PF01841">
    <property type="entry name" value="Transglut_core"/>
    <property type="match status" value="1"/>
</dbReference>
<reference evidence="4" key="1">
    <citation type="submission" date="2025-08" db="UniProtKB">
        <authorList>
            <consortium name="Ensembl"/>
        </authorList>
    </citation>
    <scope>IDENTIFICATION</scope>
</reference>
<organism evidence="4 5">
    <name type="scientific">Dicentrarchus labrax</name>
    <name type="common">European seabass</name>
    <name type="synonym">Morone labrax</name>
    <dbReference type="NCBI Taxonomy" id="13489"/>
    <lineage>
        <taxon>Eukaryota</taxon>
        <taxon>Metazoa</taxon>
        <taxon>Chordata</taxon>
        <taxon>Craniata</taxon>
        <taxon>Vertebrata</taxon>
        <taxon>Euteleostomi</taxon>
        <taxon>Actinopterygii</taxon>
        <taxon>Neopterygii</taxon>
        <taxon>Teleostei</taxon>
        <taxon>Neoteleostei</taxon>
        <taxon>Acanthomorphata</taxon>
        <taxon>Eupercaria</taxon>
        <taxon>Moronidae</taxon>
        <taxon>Dicentrarchus</taxon>
    </lineage>
</organism>
<dbReference type="FunFam" id="3.90.260.10:FF:000002">
    <property type="entry name" value="Erythrocyte membrane protein band 4.2"/>
    <property type="match status" value="1"/>
</dbReference>
<dbReference type="InterPro" id="IPR050779">
    <property type="entry name" value="Transglutaminase"/>
</dbReference>